<dbReference type="OMA" id="WITDCET"/>
<reference evidence="2" key="1">
    <citation type="submission" date="2014-09" db="EMBL/GenBank/DDBJ databases">
        <authorList>
            <person name="Aslett A.Martin."/>
        </authorList>
    </citation>
    <scope>NUCLEOTIDE SEQUENCE</scope>
    <source>
        <strain evidence="2">ED321 Heterogonic</strain>
    </source>
</reference>
<reference evidence="4" key="3">
    <citation type="submission" date="2020-12" db="UniProtKB">
        <authorList>
            <consortium name="WormBaseParasite"/>
        </authorList>
    </citation>
    <scope>IDENTIFICATION</scope>
</reference>
<dbReference type="EMBL" id="LN609396">
    <property type="protein sequence ID" value="CEF59944.1"/>
    <property type="molecule type" value="Genomic_DNA"/>
</dbReference>
<dbReference type="PANTHER" id="PTHR46599:SF6">
    <property type="entry name" value="DUAL SPECIFICITY PHOSPHATASE 26"/>
    <property type="match status" value="1"/>
</dbReference>
<dbReference type="CTD" id="36384755"/>
<dbReference type="InterPro" id="IPR029526">
    <property type="entry name" value="PGBD"/>
</dbReference>
<sequence>MLNKPHKIGIKFWLASDVGTKYVVNGFPYLGKDENRNRLTPLSEYVVMKLLKPYTMTGRTVTTDNFFTSYSLVLKLKSRNTSLVGTIRSNKK</sequence>
<dbReference type="OrthoDB" id="10057959at2759"/>
<proteinExistence type="predicted"/>
<dbReference type="GeneID" id="36384755"/>
<feature type="domain" description="PiggyBac transposable element-derived protein" evidence="1">
    <location>
        <begin position="3"/>
        <end position="91"/>
    </location>
</feature>
<organism evidence="2">
    <name type="scientific">Strongyloides ratti</name>
    <name type="common">Parasitic roundworm</name>
    <dbReference type="NCBI Taxonomy" id="34506"/>
    <lineage>
        <taxon>Eukaryota</taxon>
        <taxon>Metazoa</taxon>
        <taxon>Ecdysozoa</taxon>
        <taxon>Nematoda</taxon>
        <taxon>Chromadorea</taxon>
        <taxon>Rhabditida</taxon>
        <taxon>Tylenchina</taxon>
        <taxon>Panagrolaimomorpha</taxon>
        <taxon>Strongyloidoidea</taxon>
        <taxon>Strongyloididae</taxon>
        <taxon>Strongyloides</taxon>
    </lineage>
</organism>
<dbReference type="WBParaSite" id="SRAE_X000168650.1">
    <property type="protein sequence ID" value="SRAE_X000168650.1"/>
    <property type="gene ID" value="WBGene00267261"/>
</dbReference>
<dbReference type="PANTHER" id="PTHR46599">
    <property type="entry name" value="PIGGYBAC TRANSPOSABLE ELEMENT-DERIVED PROTEIN 4"/>
    <property type="match status" value="1"/>
</dbReference>
<dbReference type="Pfam" id="PF13843">
    <property type="entry name" value="DDE_Tnp_1_7"/>
    <property type="match status" value="1"/>
</dbReference>
<protein>
    <submittedName>
        <fullName evidence="4">DDE_Tnp_1_7 domain-containing protein</fullName>
    </submittedName>
</protein>
<dbReference type="AlphaFoldDB" id="A0A090KRD6"/>
<evidence type="ECO:0000313" key="5">
    <source>
        <dbReference type="WormBase" id="SRAE_X000168650"/>
    </source>
</evidence>
<name>A0A090KRD6_STRRB</name>
<evidence type="ECO:0000313" key="2">
    <source>
        <dbReference type="EMBL" id="CEF59944.1"/>
    </source>
</evidence>
<evidence type="ECO:0000313" key="3">
    <source>
        <dbReference type="Proteomes" id="UP000035682"/>
    </source>
</evidence>
<dbReference type="Proteomes" id="UP000035682">
    <property type="component" value="Unplaced"/>
</dbReference>
<keyword evidence="3" id="KW-1185">Reference proteome</keyword>
<reference evidence="3" key="2">
    <citation type="submission" date="2014-09" db="EMBL/GenBank/DDBJ databases">
        <authorList>
            <person name="Martin A.A."/>
        </authorList>
    </citation>
    <scope>NUCLEOTIDE SEQUENCE</scope>
    <source>
        <strain evidence="3">ED321</strain>
    </source>
</reference>
<dbReference type="RefSeq" id="XP_024499155.1">
    <property type="nucleotide sequence ID" value="XM_024651773.1"/>
</dbReference>
<evidence type="ECO:0000313" key="4">
    <source>
        <dbReference type="WBParaSite" id="SRAE_X000168650.1"/>
    </source>
</evidence>
<accession>A0A090KRD6</accession>
<gene>
    <name evidence="2 4 5" type="ORF">SRAE_X000168650</name>
</gene>
<evidence type="ECO:0000259" key="1">
    <source>
        <dbReference type="Pfam" id="PF13843"/>
    </source>
</evidence>
<dbReference type="WormBase" id="SRAE_X000168650">
    <property type="protein sequence ID" value="SRP00161"/>
    <property type="gene ID" value="WBGene00267261"/>
</dbReference>